<evidence type="ECO:0000259" key="5">
    <source>
        <dbReference type="PROSITE" id="PS50893"/>
    </source>
</evidence>
<dbReference type="SUPFAM" id="SSF52540">
    <property type="entry name" value="P-loop containing nucleoside triphosphate hydrolases"/>
    <property type="match status" value="1"/>
</dbReference>
<accession>A0AAN1TWF9</accession>
<reference evidence="6 7" key="1">
    <citation type="journal article" date="2018" name="Int J Genomics">
        <title>Comparative Genomics Analysis of Plasmid pPV989-94 from a Clinical Isolate of Pantoea vagans PV989.</title>
        <authorList>
            <person name="Xu L."/>
            <person name="Yin M."/>
            <person name="Zhu T."/>
            <person name="Lu J."/>
            <person name="Bao Q."/>
        </authorList>
    </citation>
    <scope>NUCLEOTIDE SEQUENCE [LARGE SCALE GENOMIC DNA]</scope>
    <source>
        <strain evidence="6 7">PV989</strain>
    </source>
</reference>
<proteinExistence type="inferred from homology"/>
<dbReference type="PANTHER" id="PTHR46743">
    <property type="entry name" value="TEICHOIC ACIDS EXPORT ATP-BINDING PROTEIN TAGH"/>
    <property type="match status" value="1"/>
</dbReference>
<dbReference type="InterPro" id="IPR003593">
    <property type="entry name" value="AAA+_ATPase"/>
</dbReference>
<evidence type="ECO:0000256" key="1">
    <source>
        <dbReference type="ARBA" id="ARBA00006526"/>
    </source>
</evidence>
<evidence type="ECO:0000256" key="2">
    <source>
        <dbReference type="ARBA" id="ARBA00022448"/>
    </source>
</evidence>
<feature type="domain" description="ABC transporter" evidence="5">
    <location>
        <begin position="19"/>
        <end position="239"/>
    </location>
</feature>
<dbReference type="RefSeq" id="WP_033783642.1">
    <property type="nucleotide sequence ID" value="NZ_CP028349.1"/>
</dbReference>
<organism evidence="6 7">
    <name type="scientific">Pantoea vagans</name>
    <dbReference type="NCBI Taxonomy" id="470934"/>
    <lineage>
        <taxon>Bacteria</taxon>
        <taxon>Pseudomonadati</taxon>
        <taxon>Pseudomonadota</taxon>
        <taxon>Gammaproteobacteria</taxon>
        <taxon>Enterobacterales</taxon>
        <taxon>Erwiniaceae</taxon>
        <taxon>Pantoea</taxon>
    </lineage>
</organism>
<dbReference type="InterPro" id="IPR003439">
    <property type="entry name" value="ABC_transporter-like_ATP-bd"/>
</dbReference>
<dbReference type="GO" id="GO:0016887">
    <property type="term" value="F:ATP hydrolysis activity"/>
    <property type="evidence" value="ECO:0007669"/>
    <property type="project" value="InterPro"/>
</dbReference>
<evidence type="ECO:0000313" key="7">
    <source>
        <dbReference type="Proteomes" id="UP000241538"/>
    </source>
</evidence>
<evidence type="ECO:0000313" key="6">
    <source>
        <dbReference type="EMBL" id="AVV38421.1"/>
    </source>
</evidence>
<dbReference type="SMART" id="SM00382">
    <property type="entry name" value="AAA"/>
    <property type="match status" value="1"/>
</dbReference>
<dbReference type="Pfam" id="PF00005">
    <property type="entry name" value="ABC_tran"/>
    <property type="match status" value="1"/>
</dbReference>
<dbReference type="Gene3D" id="3.40.50.300">
    <property type="entry name" value="P-loop containing nucleotide triphosphate hydrolases"/>
    <property type="match status" value="1"/>
</dbReference>
<dbReference type="InterPro" id="IPR050683">
    <property type="entry name" value="Bact_Polysacc_Export_ATP-bd"/>
</dbReference>
<evidence type="ECO:0000256" key="4">
    <source>
        <dbReference type="ARBA" id="ARBA00022840"/>
    </source>
</evidence>
<dbReference type="EMBL" id="CP028349">
    <property type="protein sequence ID" value="AVV38421.1"/>
    <property type="molecule type" value="Genomic_DNA"/>
</dbReference>
<dbReference type="GO" id="GO:0016020">
    <property type="term" value="C:membrane"/>
    <property type="evidence" value="ECO:0007669"/>
    <property type="project" value="InterPro"/>
</dbReference>
<keyword evidence="3" id="KW-0547">Nucleotide-binding</keyword>
<gene>
    <name evidence="6" type="ORF">C9381_14980</name>
</gene>
<dbReference type="GO" id="GO:0005524">
    <property type="term" value="F:ATP binding"/>
    <property type="evidence" value="ECO:0007669"/>
    <property type="project" value="UniProtKB-KW"/>
</dbReference>
<keyword evidence="4 6" id="KW-0067">ATP-binding</keyword>
<dbReference type="PROSITE" id="PS50893">
    <property type="entry name" value="ABC_TRANSPORTER_2"/>
    <property type="match status" value="1"/>
</dbReference>
<dbReference type="InterPro" id="IPR015860">
    <property type="entry name" value="ABC_transpr_TagH-like"/>
</dbReference>
<dbReference type="InterPro" id="IPR027417">
    <property type="entry name" value="P-loop_NTPase"/>
</dbReference>
<protein>
    <submittedName>
        <fullName evidence="6">ABC transporter ATP-binding protein</fullName>
    </submittedName>
</protein>
<dbReference type="Proteomes" id="UP000241538">
    <property type="component" value="Chromosome"/>
</dbReference>
<sequence>MITFESVTREFNVGNYQHSTLKELFSFNKKRSQPGKIYRAVNDVSFSITPGQAVGVLGRNGAGKSTLLKLLTRIIAPSSGKITVDGSISCLLEVGAGFHHELSGYENIFLSGSILGMSRKEIETKLESIIEFAEVRDFIYEPVKYYSSGMYVRLAFSIGVHLDSEILVIDEALAVGDANFQAKCLNKINEVKESGKTIFFVSHNVNQVENICDACLVMEKGQLIYQGETTQAVEIYNQLIK</sequence>
<dbReference type="GO" id="GO:0140359">
    <property type="term" value="F:ABC-type transporter activity"/>
    <property type="evidence" value="ECO:0007669"/>
    <property type="project" value="InterPro"/>
</dbReference>
<name>A0AAN1TWF9_9GAMM</name>
<dbReference type="PANTHER" id="PTHR46743:SF2">
    <property type="entry name" value="TEICHOIC ACIDS EXPORT ATP-BINDING PROTEIN TAGH"/>
    <property type="match status" value="1"/>
</dbReference>
<dbReference type="AlphaFoldDB" id="A0AAN1TWF9"/>
<keyword evidence="2" id="KW-0813">Transport</keyword>
<dbReference type="CDD" id="cd03220">
    <property type="entry name" value="ABC_KpsT_Wzt"/>
    <property type="match status" value="1"/>
</dbReference>
<comment type="similarity">
    <text evidence="1">Belongs to the ABC transporter superfamily. Drug exporter-2 (TC 3.A.1.117) family.</text>
</comment>
<evidence type="ECO:0000256" key="3">
    <source>
        <dbReference type="ARBA" id="ARBA00022741"/>
    </source>
</evidence>